<feature type="region of interest" description="Disordered" evidence="1">
    <location>
        <begin position="77"/>
        <end position="100"/>
    </location>
</feature>
<feature type="compositionally biased region" description="Basic and acidic residues" evidence="1">
    <location>
        <begin position="77"/>
        <end position="87"/>
    </location>
</feature>
<organism evidence="3 4">
    <name type="scientific">Xylona heveae (strain CBS 132557 / TC161)</name>
    <dbReference type="NCBI Taxonomy" id="1328760"/>
    <lineage>
        <taxon>Eukaryota</taxon>
        <taxon>Fungi</taxon>
        <taxon>Dikarya</taxon>
        <taxon>Ascomycota</taxon>
        <taxon>Pezizomycotina</taxon>
        <taxon>Xylonomycetes</taxon>
        <taxon>Xylonales</taxon>
        <taxon>Xylonaceae</taxon>
        <taxon>Xylona</taxon>
    </lineage>
</organism>
<evidence type="ECO:0000313" key="3">
    <source>
        <dbReference type="EMBL" id="KZF24726.1"/>
    </source>
</evidence>
<dbReference type="EMBL" id="KV407456">
    <property type="protein sequence ID" value="KZF24726.1"/>
    <property type="molecule type" value="Genomic_DNA"/>
</dbReference>
<dbReference type="Proteomes" id="UP000076632">
    <property type="component" value="Unassembled WGS sequence"/>
</dbReference>
<sequence>MTSANTAILPPRRDQAASDVRAYFVSILQRKYEVPEPRAQEVANKWQHGRGQEMREFSYATYRAIFGAEVGTILKRQTTEKSDRMDSESELESESESEAKFTQRRNDTQILRIVFAIGGILIAICVAFATHKNHISDLFLLACGCLFFALVGLPQGKKKPNQT</sequence>
<proteinExistence type="predicted"/>
<accession>A0A161TQS4</accession>
<keyword evidence="4" id="KW-1185">Reference proteome</keyword>
<dbReference type="OrthoDB" id="4771706at2759"/>
<dbReference type="AlphaFoldDB" id="A0A161TQS4"/>
<keyword evidence="2" id="KW-0472">Membrane</keyword>
<protein>
    <submittedName>
        <fullName evidence="3">Uncharacterized protein</fullName>
    </submittedName>
</protein>
<dbReference type="GeneID" id="28897371"/>
<reference evidence="3 4" key="1">
    <citation type="journal article" date="2016" name="Fungal Biol.">
        <title>The genome of Xylona heveae provides a window into fungal endophytism.</title>
        <authorList>
            <person name="Gazis R."/>
            <person name="Kuo A."/>
            <person name="Riley R."/>
            <person name="LaButti K."/>
            <person name="Lipzen A."/>
            <person name="Lin J."/>
            <person name="Amirebrahimi M."/>
            <person name="Hesse C.N."/>
            <person name="Spatafora J.W."/>
            <person name="Henrissat B."/>
            <person name="Hainaut M."/>
            <person name="Grigoriev I.V."/>
            <person name="Hibbett D.S."/>
        </authorList>
    </citation>
    <scope>NUCLEOTIDE SEQUENCE [LARGE SCALE GENOMIC DNA]</scope>
    <source>
        <strain evidence="3 4">TC161</strain>
    </source>
</reference>
<gene>
    <name evidence="3" type="ORF">L228DRAFT_245715</name>
</gene>
<dbReference type="InParanoid" id="A0A161TQS4"/>
<dbReference type="RefSeq" id="XP_018190281.1">
    <property type="nucleotide sequence ID" value="XM_018332234.1"/>
</dbReference>
<feature type="transmembrane region" description="Helical" evidence="2">
    <location>
        <begin position="135"/>
        <end position="153"/>
    </location>
</feature>
<evidence type="ECO:0000313" key="4">
    <source>
        <dbReference type="Proteomes" id="UP000076632"/>
    </source>
</evidence>
<keyword evidence="2" id="KW-1133">Transmembrane helix</keyword>
<name>A0A161TQS4_XYLHT</name>
<feature type="transmembrane region" description="Helical" evidence="2">
    <location>
        <begin position="110"/>
        <end position="129"/>
    </location>
</feature>
<evidence type="ECO:0000256" key="1">
    <source>
        <dbReference type="SAM" id="MobiDB-lite"/>
    </source>
</evidence>
<keyword evidence="2" id="KW-0812">Transmembrane</keyword>
<evidence type="ECO:0000256" key="2">
    <source>
        <dbReference type="SAM" id="Phobius"/>
    </source>
</evidence>